<comment type="caution">
    <text evidence="2">The sequence shown here is derived from an EMBL/GenBank/DDBJ whole genome shotgun (WGS) entry which is preliminary data.</text>
</comment>
<proteinExistence type="predicted"/>
<feature type="compositionally biased region" description="Acidic residues" evidence="1">
    <location>
        <begin position="1"/>
        <end position="12"/>
    </location>
</feature>
<evidence type="ECO:0000256" key="1">
    <source>
        <dbReference type="SAM" id="MobiDB-lite"/>
    </source>
</evidence>
<organism evidence="2 3">
    <name type="scientific">Tetraparma gracilis</name>
    <dbReference type="NCBI Taxonomy" id="2962635"/>
    <lineage>
        <taxon>Eukaryota</taxon>
        <taxon>Sar</taxon>
        <taxon>Stramenopiles</taxon>
        <taxon>Ochrophyta</taxon>
        <taxon>Bolidophyceae</taxon>
        <taxon>Parmales</taxon>
        <taxon>Triparmaceae</taxon>
        <taxon>Tetraparma</taxon>
    </lineage>
</organism>
<gene>
    <name evidence="2" type="ORF">TeGR_g11851</name>
</gene>
<sequence>GGFGGFDDEGWGDEPASPPAPPPAAAGAADAVRGMSLGGGSEASSVASDATGSTQGFVSVRPPPPAPAPAPAPAPVKAQTSDDFFSEFGQ</sequence>
<accession>A0ABQ6MK64</accession>
<keyword evidence="3" id="KW-1185">Reference proteome</keyword>
<reference evidence="2 3" key="1">
    <citation type="journal article" date="2023" name="Commun. Biol.">
        <title>Genome analysis of Parmales, the sister group of diatoms, reveals the evolutionary specialization of diatoms from phago-mixotrophs to photoautotrophs.</title>
        <authorList>
            <person name="Ban H."/>
            <person name="Sato S."/>
            <person name="Yoshikawa S."/>
            <person name="Yamada K."/>
            <person name="Nakamura Y."/>
            <person name="Ichinomiya M."/>
            <person name="Sato N."/>
            <person name="Blanc-Mathieu R."/>
            <person name="Endo H."/>
            <person name="Kuwata A."/>
            <person name="Ogata H."/>
        </authorList>
    </citation>
    <scope>NUCLEOTIDE SEQUENCE [LARGE SCALE GENOMIC DNA]</scope>
</reference>
<dbReference type="EMBL" id="BRYB01001539">
    <property type="protein sequence ID" value="GMI28084.1"/>
    <property type="molecule type" value="Genomic_DNA"/>
</dbReference>
<feature type="compositionally biased region" description="Pro residues" evidence="1">
    <location>
        <begin position="61"/>
        <end position="74"/>
    </location>
</feature>
<name>A0ABQ6MK64_9STRA</name>
<feature type="region of interest" description="Disordered" evidence="1">
    <location>
        <begin position="1"/>
        <end position="90"/>
    </location>
</feature>
<protein>
    <submittedName>
        <fullName evidence="2">Uncharacterized protein</fullName>
    </submittedName>
</protein>
<feature type="compositionally biased region" description="Polar residues" evidence="1">
    <location>
        <begin position="78"/>
        <end position="90"/>
    </location>
</feature>
<feature type="compositionally biased region" description="Polar residues" evidence="1">
    <location>
        <begin position="42"/>
        <end position="57"/>
    </location>
</feature>
<evidence type="ECO:0000313" key="2">
    <source>
        <dbReference type="EMBL" id="GMI28084.1"/>
    </source>
</evidence>
<dbReference type="Proteomes" id="UP001165060">
    <property type="component" value="Unassembled WGS sequence"/>
</dbReference>
<feature type="non-terminal residue" evidence="2">
    <location>
        <position position="1"/>
    </location>
</feature>
<evidence type="ECO:0000313" key="3">
    <source>
        <dbReference type="Proteomes" id="UP001165060"/>
    </source>
</evidence>